<evidence type="ECO:0000313" key="4">
    <source>
        <dbReference type="Proteomes" id="UP000657006"/>
    </source>
</evidence>
<reference evidence="3" key="1">
    <citation type="submission" date="2020-08" db="EMBL/GenBank/DDBJ databases">
        <title>Genome public.</title>
        <authorList>
            <person name="Liu C."/>
            <person name="Sun Q."/>
        </authorList>
    </citation>
    <scope>NUCLEOTIDE SEQUENCE</scope>
    <source>
        <strain evidence="3">NSJ-32</strain>
    </source>
</reference>
<feature type="region of interest" description="Disordered" evidence="1">
    <location>
        <begin position="105"/>
        <end position="139"/>
    </location>
</feature>
<evidence type="ECO:0000256" key="1">
    <source>
        <dbReference type="SAM" id="MobiDB-lite"/>
    </source>
</evidence>
<feature type="transmembrane region" description="Helical" evidence="2">
    <location>
        <begin position="21"/>
        <end position="39"/>
    </location>
</feature>
<proteinExistence type="predicted"/>
<dbReference type="Proteomes" id="UP000657006">
    <property type="component" value="Unassembled WGS sequence"/>
</dbReference>
<keyword evidence="2" id="KW-0472">Membrane</keyword>
<evidence type="ECO:0000256" key="2">
    <source>
        <dbReference type="SAM" id="Phobius"/>
    </source>
</evidence>
<feature type="compositionally biased region" description="Basic and acidic residues" evidence="1">
    <location>
        <begin position="119"/>
        <end position="139"/>
    </location>
</feature>
<keyword evidence="4" id="KW-1185">Reference proteome</keyword>
<keyword evidence="2" id="KW-0812">Transmembrane</keyword>
<dbReference type="RefSeq" id="WP_177717844.1">
    <property type="nucleotide sequence ID" value="NZ_JACRSQ010000015.1"/>
</dbReference>
<gene>
    <name evidence="3" type="ORF">H8730_10775</name>
</gene>
<evidence type="ECO:0008006" key="5">
    <source>
        <dbReference type="Google" id="ProtNLM"/>
    </source>
</evidence>
<keyword evidence="2" id="KW-1133">Transmembrane helix</keyword>
<evidence type="ECO:0000313" key="3">
    <source>
        <dbReference type="EMBL" id="MBC8544030.1"/>
    </source>
</evidence>
<protein>
    <recommendedName>
        <fullName evidence="5">Stage III sporulation protein AG</fullName>
    </recommendedName>
</protein>
<accession>A0A926DRR2</accession>
<organism evidence="3 4">
    <name type="scientific">Bianquea renquensis</name>
    <dbReference type="NCBI Taxonomy" id="2763661"/>
    <lineage>
        <taxon>Bacteria</taxon>
        <taxon>Bacillati</taxon>
        <taxon>Bacillota</taxon>
        <taxon>Clostridia</taxon>
        <taxon>Eubacteriales</taxon>
        <taxon>Bianqueaceae</taxon>
        <taxon>Bianquea</taxon>
    </lineage>
</organism>
<name>A0A926DRR2_9FIRM</name>
<sequence>MGLWDKFIHKLEKQEGKKDRFGWIFPICLLLGVIFLIVANTNIAKKGEGAEADSSSTVYSRVQEQTYEEILESKLENAFSCMEGVGKVKVVVTVKNKGEITVEKDESYSRSTTTEEDSAGGRRNVEEEAGRSETVMKDGKEPFVVKETVPEVQGVLILAQGAGSSQVQEKLINSAAVLLNLSVSKIQVAPYQE</sequence>
<dbReference type="AlphaFoldDB" id="A0A926DRR2"/>
<comment type="caution">
    <text evidence="3">The sequence shown here is derived from an EMBL/GenBank/DDBJ whole genome shotgun (WGS) entry which is preliminary data.</text>
</comment>
<dbReference type="EMBL" id="JACRSQ010000015">
    <property type="protein sequence ID" value="MBC8544030.1"/>
    <property type="molecule type" value="Genomic_DNA"/>
</dbReference>